<sequence length="420" mass="44553">MMSLLADTPVLHEAAKLAASISHGLIEPPPPDFTPDDHSPRSTRWNAQSIARGAAGVVILHGVRAQTGHGDWLPVRAWLRRMTADPIAARGHGVGLWFGAPAVAHTLSVALPGMLPHYQAELDRAVARLTGIKLDAAFARIAVRSRPRLDEFDLVRGLSGIGAHLLRHQPDGDLLVRVLQYLVQLTAPVDADDPAGRLAPGWWSNQAPDGGPLRGGHANLGAAHGIAGPLSVLAAAYRHGVTVPGHGEAIERICAWLDRWRQPGTAGPWWPQKIALAELRAGEPIPGGPLRPSWCYGTPGLARAQQLAGIALQDPGRQQAAEDALTRCLADRGQLAQIVDPSLCHGWAGVAATLWYAALDARSTAVARHLSPVLQQLLHHAADAAPERAGLIEGRAGIALTLHAMATGTDIRWATSLMID</sequence>
<dbReference type="GO" id="GO:0031179">
    <property type="term" value="P:peptide modification"/>
    <property type="evidence" value="ECO:0007669"/>
    <property type="project" value="InterPro"/>
</dbReference>
<dbReference type="Gene3D" id="1.50.10.20">
    <property type="match status" value="1"/>
</dbReference>
<dbReference type="SUPFAM" id="SSF158745">
    <property type="entry name" value="LanC-like"/>
    <property type="match status" value="1"/>
</dbReference>
<gene>
    <name evidence="2" type="ORF">IW245_002488</name>
</gene>
<keyword evidence="1" id="KW-0479">Metal-binding</keyword>
<dbReference type="InterPro" id="IPR007822">
    <property type="entry name" value="LANC-like"/>
</dbReference>
<dbReference type="Pfam" id="PF05147">
    <property type="entry name" value="LANC_like"/>
    <property type="match status" value="1"/>
</dbReference>
<keyword evidence="1" id="KW-0862">Zinc</keyword>
<dbReference type="PRINTS" id="PR01950">
    <property type="entry name" value="LANCSUPER"/>
</dbReference>
<feature type="binding site" evidence="1">
    <location>
        <position position="345"/>
    </location>
    <ligand>
        <name>Zn(2+)</name>
        <dbReference type="ChEBI" id="CHEBI:29105"/>
    </ligand>
</feature>
<dbReference type="EMBL" id="JADOUF010000001">
    <property type="protein sequence ID" value="MBG6136294.1"/>
    <property type="molecule type" value="Genomic_DNA"/>
</dbReference>
<evidence type="ECO:0000313" key="2">
    <source>
        <dbReference type="EMBL" id="MBG6136294.1"/>
    </source>
</evidence>
<feature type="binding site" evidence="1">
    <location>
        <position position="344"/>
    </location>
    <ligand>
        <name>Zn(2+)</name>
        <dbReference type="ChEBI" id="CHEBI:29105"/>
    </ligand>
</feature>
<protein>
    <recommendedName>
        <fullName evidence="4">Lanthionine synthetase</fullName>
    </recommendedName>
</protein>
<accession>A0A8J7KIS6</accession>
<dbReference type="InterPro" id="IPR033889">
    <property type="entry name" value="LanC"/>
</dbReference>
<dbReference type="SMART" id="SM01260">
    <property type="entry name" value="LANC_like"/>
    <property type="match status" value="1"/>
</dbReference>
<feature type="binding site" evidence="1">
    <location>
        <position position="295"/>
    </location>
    <ligand>
        <name>Zn(2+)</name>
        <dbReference type="ChEBI" id="CHEBI:29105"/>
    </ligand>
</feature>
<dbReference type="AlphaFoldDB" id="A0A8J7KIS6"/>
<evidence type="ECO:0008006" key="4">
    <source>
        <dbReference type="Google" id="ProtNLM"/>
    </source>
</evidence>
<dbReference type="CDD" id="cd04793">
    <property type="entry name" value="LanC"/>
    <property type="match status" value="1"/>
</dbReference>
<dbReference type="Proteomes" id="UP000622552">
    <property type="component" value="Unassembled WGS sequence"/>
</dbReference>
<dbReference type="PRINTS" id="PR01955">
    <property type="entry name" value="LANCFRANKIA"/>
</dbReference>
<evidence type="ECO:0000256" key="1">
    <source>
        <dbReference type="PIRSR" id="PIRSR607822-1"/>
    </source>
</evidence>
<comment type="caution">
    <text evidence="2">The sequence shown here is derived from an EMBL/GenBank/DDBJ whole genome shotgun (WGS) entry which is preliminary data.</text>
</comment>
<reference evidence="2" key="1">
    <citation type="submission" date="2020-11" db="EMBL/GenBank/DDBJ databases">
        <title>Sequencing the genomes of 1000 actinobacteria strains.</title>
        <authorList>
            <person name="Klenk H.-P."/>
        </authorList>
    </citation>
    <scope>NUCLEOTIDE SEQUENCE</scope>
    <source>
        <strain evidence="2">DSM 45356</strain>
    </source>
</reference>
<dbReference type="GO" id="GO:0046872">
    <property type="term" value="F:metal ion binding"/>
    <property type="evidence" value="ECO:0007669"/>
    <property type="project" value="UniProtKB-KW"/>
</dbReference>
<proteinExistence type="predicted"/>
<organism evidence="2 3">
    <name type="scientific">Longispora fulva</name>
    <dbReference type="NCBI Taxonomy" id="619741"/>
    <lineage>
        <taxon>Bacteria</taxon>
        <taxon>Bacillati</taxon>
        <taxon>Actinomycetota</taxon>
        <taxon>Actinomycetes</taxon>
        <taxon>Micromonosporales</taxon>
        <taxon>Micromonosporaceae</taxon>
        <taxon>Longispora</taxon>
    </lineage>
</organism>
<name>A0A8J7KIS6_9ACTN</name>
<evidence type="ECO:0000313" key="3">
    <source>
        <dbReference type="Proteomes" id="UP000622552"/>
    </source>
</evidence>
<keyword evidence="3" id="KW-1185">Reference proteome</keyword>